<comment type="cofactor">
    <cofactor evidence="2 12">
        <name>Mg(2+)</name>
        <dbReference type="ChEBI" id="CHEBI:18420"/>
    </cofactor>
</comment>
<dbReference type="PROSITE" id="PS00793">
    <property type="entry name" value="DHPS_2"/>
    <property type="match status" value="1"/>
</dbReference>
<evidence type="ECO:0000256" key="2">
    <source>
        <dbReference type="ARBA" id="ARBA00001946"/>
    </source>
</evidence>
<keyword evidence="7 12" id="KW-0808">Transferase</keyword>
<keyword evidence="9 12" id="KW-0460">Magnesium</keyword>
<dbReference type="PROSITE" id="PS00792">
    <property type="entry name" value="DHPS_1"/>
    <property type="match status" value="1"/>
</dbReference>
<keyword evidence="8 12" id="KW-0479">Metal-binding</keyword>
<comment type="function">
    <text evidence="12">Catalyzes the condensation of para-aminobenzoate (pABA) with 6-hydroxymethyl-7,8-dihydropterin diphosphate (DHPt-PP) to form 7,8-dihydropteroate (H2Pte), the immediate precursor of folate derivatives.</text>
</comment>
<dbReference type="FunFam" id="3.20.20.20:FF:000006">
    <property type="entry name" value="Dihydropteroate synthase"/>
    <property type="match status" value="1"/>
</dbReference>
<evidence type="ECO:0000256" key="4">
    <source>
        <dbReference type="ARBA" id="ARBA00009503"/>
    </source>
</evidence>
<keyword evidence="10 12" id="KW-0289">Folate biosynthesis</keyword>
<sequence>MKKKYKIQWHNHCLDLGAKTCVMGILNITPDSFSDGGYFFNTDLAVEQGMEMAAAGADIIDIGGESTRPFSDFVSAKEENDRVVPVIEKLAKRISIPISIDTNKANVAKKALKAGASIINDISALGMDPEMAALAAEFDVPVILMHMKGRPKTMQVSPEYDDLIGDIKSFFKDVIDRAVKQGISRSRIIIDPGIGFGKNLEHNLTLINQLHEFESLDQPLLIGSSRKAFIRNILKPSGVKDLDPMLPEVETGTQASVAASIMRGAHIVRVHNVANTCATVKIIDAVLSK</sequence>
<dbReference type="Pfam" id="PF00809">
    <property type="entry name" value="Pterin_bind"/>
    <property type="match status" value="1"/>
</dbReference>
<dbReference type="PROSITE" id="PS50972">
    <property type="entry name" value="PTERIN_BINDING"/>
    <property type="match status" value="1"/>
</dbReference>
<dbReference type="EMBL" id="CP061799">
    <property type="protein sequence ID" value="QTA83772.1"/>
    <property type="molecule type" value="Genomic_DNA"/>
</dbReference>
<evidence type="ECO:0000256" key="9">
    <source>
        <dbReference type="ARBA" id="ARBA00022842"/>
    </source>
</evidence>
<dbReference type="InterPro" id="IPR045031">
    <property type="entry name" value="DHP_synth-like"/>
</dbReference>
<dbReference type="AlphaFoldDB" id="A0A975GJR8"/>
<dbReference type="Proteomes" id="UP000663720">
    <property type="component" value="Chromosome"/>
</dbReference>
<evidence type="ECO:0000256" key="1">
    <source>
        <dbReference type="ARBA" id="ARBA00000012"/>
    </source>
</evidence>
<evidence type="ECO:0000256" key="3">
    <source>
        <dbReference type="ARBA" id="ARBA00004763"/>
    </source>
</evidence>
<evidence type="ECO:0000313" key="15">
    <source>
        <dbReference type="Proteomes" id="UP000663720"/>
    </source>
</evidence>
<dbReference type="KEGG" id="dli:dnl_61870"/>
<dbReference type="NCBIfam" id="TIGR01496">
    <property type="entry name" value="DHPS"/>
    <property type="match status" value="1"/>
</dbReference>
<evidence type="ECO:0000259" key="13">
    <source>
        <dbReference type="PROSITE" id="PS50972"/>
    </source>
</evidence>
<evidence type="ECO:0000313" key="14">
    <source>
        <dbReference type="EMBL" id="QTA83772.1"/>
    </source>
</evidence>
<dbReference type="SUPFAM" id="SSF51717">
    <property type="entry name" value="Dihydropteroate synthetase-like"/>
    <property type="match status" value="1"/>
</dbReference>
<evidence type="ECO:0000256" key="6">
    <source>
        <dbReference type="ARBA" id="ARBA00016919"/>
    </source>
</evidence>
<dbReference type="GO" id="GO:0046872">
    <property type="term" value="F:metal ion binding"/>
    <property type="evidence" value="ECO:0007669"/>
    <property type="project" value="UniProtKB-KW"/>
</dbReference>
<organism evidence="14 15">
    <name type="scientific">Desulfonema limicola</name>
    <dbReference type="NCBI Taxonomy" id="45656"/>
    <lineage>
        <taxon>Bacteria</taxon>
        <taxon>Pseudomonadati</taxon>
        <taxon>Thermodesulfobacteriota</taxon>
        <taxon>Desulfobacteria</taxon>
        <taxon>Desulfobacterales</taxon>
        <taxon>Desulfococcaceae</taxon>
        <taxon>Desulfonema</taxon>
    </lineage>
</organism>
<name>A0A975GJR8_9BACT</name>
<feature type="domain" description="Pterin-binding" evidence="13">
    <location>
        <begin position="20"/>
        <end position="281"/>
    </location>
</feature>
<dbReference type="GO" id="GO:0046656">
    <property type="term" value="P:folic acid biosynthetic process"/>
    <property type="evidence" value="ECO:0007669"/>
    <property type="project" value="UniProtKB-KW"/>
</dbReference>
<evidence type="ECO:0000256" key="8">
    <source>
        <dbReference type="ARBA" id="ARBA00022723"/>
    </source>
</evidence>
<dbReference type="InterPro" id="IPR000489">
    <property type="entry name" value="Pterin-binding_dom"/>
</dbReference>
<comment type="pathway">
    <text evidence="3 12">Cofactor biosynthesis; tetrahydrofolate biosynthesis; 7,8-dihydrofolate from 2-amino-4-hydroxy-6-hydroxymethyl-7,8-dihydropteridine diphosphate and 4-aminobenzoate: step 1/2.</text>
</comment>
<evidence type="ECO:0000256" key="11">
    <source>
        <dbReference type="ARBA" id="ARBA00030193"/>
    </source>
</evidence>
<gene>
    <name evidence="14" type="primary">folP</name>
    <name evidence="14" type="ORF">dnl_61870</name>
</gene>
<dbReference type="InterPro" id="IPR011005">
    <property type="entry name" value="Dihydropteroate_synth-like_sf"/>
</dbReference>
<dbReference type="RefSeq" id="WP_207689571.1">
    <property type="nucleotide sequence ID" value="NZ_CP061799.1"/>
</dbReference>
<accession>A0A975GJR8</accession>
<dbReference type="GO" id="GO:0046654">
    <property type="term" value="P:tetrahydrofolate biosynthetic process"/>
    <property type="evidence" value="ECO:0007669"/>
    <property type="project" value="TreeGrafter"/>
</dbReference>
<dbReference type="GO" id="GO:0005829">
    <property type="term" value="C:cytosol"/>
    <property type="evidence" value="ECO:0007669"/>
    <property type="project" value="TreeGrafter"/>
</dbReference>
<proteinExistence type="inferred from homology"/>
<dbReference type="InterPro" id="IPR006390">
    <property type="entry name" value="DHP_synth_dom"/>
</dbReference>
<keyword evidence="15" id="KW-1185">Reference proteome</keyword>
<dbReference type="PANTHER" id="PTHR20941">
    <property type="entry name" value="FOLATE SYNTHESIS PROTEINS"/>
    <property type="match status" value="1"/>
</dbReference>
<dbReference type="Gene3D" id="3.20.20.20">
    <property type="entry name" value="Dihydropteroate synthase-like"/>
    <property type="match status" value="1"/>
</dbReference>
<dbReference type="GO" id="GO:0004156">
    <property type="term" value="F:dihydropteroate synthase activity"/>
    <property type="evidence" value="ECO:0007669"/>
    <property type="project" value="UniProtKB-EC"/>
</dbReference>
<comment type="similarity">
    <text evidence="4 12">Belongs to the DHPS family.</text>
</comment>
<comment type="catalytic activity">
    <reaction evidence="1">
        <text>(7,8-dihydropterin-6-yl)methyl diphosphate + 4-aminobenzoate = 7,8-dihydropteroate + diphosphate</text>
        <dbReference type="Rhea" id="RHEA:19949"/>
        <dbReference type="ChEBI" id="CHEBI:17836"/>
        <dbReference type="ChEBI" id="CHEBI:17839"/>
        <dbReference type="ChEBI" id="CHEBI:33019"/>
        <dbReference type="ChEBI" id="CHEBI:72950"/>
        <dbReference type="EC" id="2.5.1.15"/>
    </reaction>
</comment>
<dbReference type="CDD" id="cd00739">
    <property type="entry name" value="DHPS"/>
    <property type="match status" value="1"/>
</dbReference>
<evidence type="ECO:0000256" key="10">
    <source>
        <dbReference type="ARBA" id="ARBA00022909"/>
    </source>
</evidence>
<protein>
    <recommendedName>
        <fullName evidence="6 12">Dihydropteroate synthase</fullName>
        <shortName evidence="12">DHPS</shortName>
        <ecNumber evidence="5 12">2.5.1.15</ecNumber>
    </recommendedName>
    <alternativeName>
        <fullName evidence="11 12">Dihydropteroate pyrophosphorylase</fullName>
    </alternativeName>
</protein>
<evidence type="ECO:0000256" key="5">
    <source>
        <dbReference type="ARBA" id="ARBA00012458"/>
    </source>
</evidence>
<evidence type="ECO:0000256" key="12">
    <source>
        <dbReference type="RuleBase" id="RU361205"/>
    </source>
</evidence>
<dbReference type="EC" id="2.5.1.15" evidence="5 12"/>
<evidence type="ECO:0000256" key="7">
    <source>
        <dbReference type="ARBA" id="ARBA00022679"/>
    </source>
</evidence>
<dbReference type="PANTHER" id="PTHR20941:SF1">
    <property type="entry name" value="FOLIC ACID SYNTHESIS PROTEIN FOL1"/>
    <property type="match status" value="1"/>
</dbReference>
<reference evidence="14" key="1">
    <citation type="journal article" date="2021" name="Microb. Physiol.">
        <title>Proteogenomic Insights into the Physiology of Marine, Sulfate-Reducing, Filamentous Desulfonema limicola and Desulfonema magnum.</title>
        <authorList>
            <person name="Schnaars V."/>
            <person name="Wohlbrand L."/>
            <person name="Scheve S."/>
            <person name="Hinrichs C."/>
            <person name="Reinhardt R."/>
            <person name="Rabus R."/>
        </authorList>
    </citation>
    <scope>NUCLEOTIDE SEQUENCE</scope>
    <source>
        <strain evidence="14">5ac10</strain>
    </source>
</reference>